<keyword evidence="4" id="KW-0862">Zinc</keyword>
<dbReference type="GO" id="GO:0061188">
    <property type="term" value="P:negative regulation of rDNA heterochromatin formation"/>
    <property type="evidence" value="ECO:0007669"/>
    <property type="project" value="TreeGrafter"/>
</dbReference>
<dbReference type="GO" id="GO:0061186">
    <property type="term" value="P:negative regulation of silent mating-type cassette heterochromatin formation"/>
    <property type="evidence" value="ECO:0007669"/>
    <property type="project" value="TreeGrafter"/>
</dbReference>
<protein>
    <recommendedName>
        <fullName evidence="7">Zinc finger PHD-type domain-containing protein</fullName>
    </recommendedName>
</protein>
<dbReference type="InterPro" id="IPR003903">
    <property type="entry name" value="UIM_dom"/>
</dbReference>
<dbReference type="InterPro" id="IPR037318">
    <property type="entry name" value="Hex1_S1"/>
</dbReference>
<reference evidence="8 9" key="1">
    <citation type="journal article" date="2016" name="Sci. Rep.">
        <title>Penicillium arizonense, a new, genome sequenced fungal species, reveals a high chemical diversity in secreted metabolites.</title>
        <authorList>
            <person name="Grijseels S."/>
            <person name="Nielsen J.C."/>
            <person name="Randelovic M."/>
            <person name="Nielsen J."/>
            <person name="Nielsen K.F."/>
            <person name="Workman M."/>
            <person name="Frisvad J.C."/>
        </authorList>
    </citation>
    <scope>NUCLEOTIDE SEQUENCE [LARGE SCALE GENOMIC DNA]</scope>
    <source>
        <strain evidence="8 9">CBS 141311</strain>
    </source>
</reference>
<dbReference type="RefSeq" id="XP_022492739.1">
    <property type="nucleotide sequence ID" value="XM_022627133.1"/>
</dbReference>
<feature type="compositionally biased region" description="Basic and acidic residues" evidence="6">
    <location>
        <begin position="244"/>
        <end position="259"/>
    </location>
</feature>
<feature type="compositionally biased region" description="Low complexity" evidence="6">
    <location>
        <begin position="826"/>
        <end position="836"/>
    </location>
</feature>
<dbReference type="InterPro" id="IPR014722">
    <property type="entry name" value="Rib_uL2_dom2"/>
</dbReference>
<dbReference type="EMBL" id="LXJU01000002">
    <property type="protein sequence ID" value="OGE57312.1"/>
    <property type="molecule type" value="Genomic_DNA"/>
</dbReference>
<dbReference type="InterPro" id="IPR019787">
    <property type="entry name" value="Znf_PHD-finger"/>
</dbReference>
<evidence type="ECO:0000256" key="2">
    <source>
        <dbReference type="ARBA" id="ARBA00022723"/>
    </source>
</evidence>
<dbReference type="SUPFAM" id="SSF57903">
    <property type="entry name" value="FYVE/PHD zinc finger"/>
    <property type="match status" value="1"/>
</dbReference>
<dbReference type="InterPro" id="IPR019786">
    <property type="entry name" value="Zinc_finger_PHD-type_CS"/>
</dbReference>
<dbReference type="Gene3D" id="3.30.40.10">
    <property type="entry name" value="Zinc/RING finger domain, C3HC4 (zinc finger)"/>
    <property type="match status" value="1"/>
</dbReference>
<feature type="region of interest" description="Disordered" evidence="6">
    <location>
        <begin position="1"/>
        <end position="137"/>
    </location>
</feature>
<evidence type="ECO:0000256" key="3">
    <source>
        <dbReference type="ARBA" id="ARBA00022771"/>
    </source>
</evidence>
<feature type="compositionally biased region" description="Basic and acidic residues" evidence="6">
    <location>
        <begin position="396"/>
        <end position="406"/>
    </location>
</feature>
<feature type="domain" description="Zinc finger PHD-type" evidence="7">
    <location>
        <begin position="100"/>
        <end position="180"/>
    </location>
</feature>
<dbReference type="InterPro" id="IPR048670">
    <property type="entry name" value="IF5A-like_N"/>
</dbReference>
<proteinExistence type="inferred from homology"/>
<accession>A0A1F5LVZ3</accession>
<dbReference type="Gene3D" id="2.30.30.30">
    <property type="match status" value="1"/>
</dbReference>
<dbReference type="InterPro" id="IPR011011">
    <property type="entry name" value="Znf_FYVE_PHD"/>
</dbReference>
<dbReference type="STRING" id="1835702.A0A1F5LVZ3"/>
<dbReference type="CDD" id="cd04469">
    <property type="entry name" value="S1_Hex1"/>
    <property type="match status" value="1"/>
</dbReference>
<feature type="region of interest" description="Disordered" evidence="6">
    <location>
        <begin position="574"/>
        <end position="602"/>
    </location>
</feature>
<dbReference type="PROSITE" id="PS50330">
    <property type="entry name" value="UIM"/>
    <property type="match status" value="1"/>
</dbReference>
<feature type="compositionally biased region" description="Basic residues" evidence="6">
    <location>
        <begin position="438"/>
        <end position="452"/>
    </location>
</feature>
<dbReference type="GeneID" id="34571867"/>
<dbReference type="Pfam" id="PF21485">
    <property type="entry name" value="IF5A-like_N"/>
    <property type="match status" value="1"/>
</dbReference>
<dbReference type="Proteomes" id="UP000177622">
    <property type="component" value="Unassembled WGS sequence"/>
</dbReference>
<evidence type="ECO:0000256" key="4">
    <source>
        <dbReference type="ARBA" id="ARBA00022833"/>
    </source>
</evidence>
<dbReference type="SUPFAM" id="SSF50249">
    <property type="entry name" value="Nucleic acid-binding proteins"/>
    <property type="match status" value="1"/>
</dbReference>
<dbReference type="InterPro" id="IPR008991">
    <property type="entry name" value="Translation_prot_SH3-like_sf"/>
</dbReference>
<feature type="compositionally biased region" description="Acidic residues" evidence="6">
    <location>
        <begin position="78"/>
        <end position="97"/>
    </location>
</feature>
<evidence type="ECO:0000313" key="8">
    <source>
        <dbReference type="EMBL" id="OGE57312.1"/>
    </source>
</evidence>
<dbReference type="InterPro" id="IPR001965">
    <property type="entry name" value="Znf_PHD"/>
</dbReference>
<feature type="region of interest" description="Disordered" evidence="6">
    <location>
        <begin position="673"/>
        <end position="695"/>
    </location>
</feature>
<dbReference type="InterPro" id="IPR012340">
    <property type="entry name" value="NA-bd_OB-fold"/>
</dbReference>
<keyword evidence="9" id="KW-1185">Reference proteome</keyword>
<feature type="compositionally biased region" description="Basic and acidic residues" evidence="6">
    <location>
        <begin position="368"/>
        <end position="377"/>
    </location>
</feature>
<organism evidence="8 9">
    <name type="scientific">Penicillium arizonense</name>
    <dbReference type="NCBI Taxonomy" id="1835702"/>
    <lineage>
        <taxon>Eukaryota</taxon>
        <taxon>Fungi</taxon>
        <taxon>Dikarya</taxon>
        <taxon>Ascomycota</taxon>
        <taxon>Pezizomycotina</taxon>
        <taxon>Eurotiomycetes</taxon>
        <taxon>Eurotiomycetidae</taxon>
        <taxon>Eurotiales</taxon>
        <taxon>Aspergillaceae</taxon>
        <taxon>Penicillium</taxon>
    </lineage>
</organism>
<dbReference type="InterPro" id="IPR013083">
    <property type="entry name" value="Znf_RING/FYVE/PHD"/>
</dbReference>
<dbReference type="SUPFAM" id="SSF50104">
    <property type="entry name" value="Translation proteins SH3-like domain"/>
    <property type="match status" value="1"/>
</dbReference>
<gene>
    <name evidence="8" type="ORF">PENARI_c002G00077</name>
</gene>
<name>A0A1F5LVZ3_PENAI</name>
<dbReference type="InterPro" id="IPR053051">
    <property type="entry name" value="HDAC_complex_subunit"/>
</dbReference>
<dbReference type="OrthoDB" id="418595at2759"/>
<feature type="compositionally biased region" description="Polar residues" evidence="6">
    <location>
        <begin position="41"/>
        <end position="53"/>
    </location>
</feature>
<dbReference type="PANTHER" id="PTHR47793">
    <property type="entry name" value="HISTONE DEACETYLASE COMPLEX SUBUNIT CTI6"/>
    <property type="match status" value="1"/>
</dbReference>
<feature type="compositionally biased region" description="Pro residues" evidence="6">
    <location>
        <begin position="206"/>
        <end position="238"/>
    </location>
</feature>
<comment type="similarity">
    <text evidence="5">Belongs to the eIF-5A family. Hex1 subfamily.</text>
</comment>
<comment type="caution">
    <text evidence="8">The sequence shown here is derived from an EMBL/GenBank/DDBJ whole genome shotgun (WGS) entry which is preliminary data.</text>
</comment>
<dbReference type="GO" id="GO:0030428">
    <property type="term" value="C:cell septum"/>
    <property type="evidence" value="ECO:0007669"/>
    <property type="project" value="UniProtKB-SubCell"/>
</dbReference>
<feature type="compositionally biased region" description="Polar residues" evidence="6">
    <location>
        <begin position="841"/>
        <end position="866"/>
    </location>
</feature>
<feature type="compositionally biased region" description="Basic and acidic residues" evidence="6">
    <location>
        <begin position="284"/>
        <end position="305"/>
    </location>
</feature>
<feature type="region of interest" description="Disordered" evidence="6">
    <location>
        <begin position="825"/>
        <end position="866"/>
    </location>
</feature>
<feature type="compositionally biased region" description="Pro residues" evidence="6">
    <location>
        <begin position="426"/>
        <end position="435"/>
    </location>
</feature>
<dbReference type="GO" id="GO:0070210">
    <property type="term" value="C:Rpd3L-Expanded complex"/>
    <property type="evidence" value="ECO:0007669"/>
    <property type="project" value="TreeGrafter"/>
</dbReference>
<feature type="region of interest" description="Disordered" evidence="6">
    <location>
        <begin position="185"/>
        <end position="521"/>
    </location>
</feature>
<evidence type="ECO:0000259" key="7">
    <source>
        <dbReference type="SMART" id="SM00249"/>
    </source>
</evidence>
<dbReference type="PANTHER" id="PTHR47793:SF1">
    <property type="entry name" value="HISTONE DEACETYLASE COMPLEX SUBUNIT CTI6"/>
    <property type="match status" value="1"/>
</dbReference>
<evidence type="ECO:0000256" key="1">
    <source>
        <dbReference type="ARBA" id="ARBA00004431"/>
    </source>
</evidence>
<dbReference type="SMART" id="SM00249">
    <property type="entry name" value="PHD"/>
    <property type="match status" value="1"/>
</dbReference>
<dbReference type="GO" id="GO:0008270">
    <property type="term" value="F:zinc ion binding"/>
    <property type="evidence" value="ECO:0007669"/>
    <property type="project" value="UniProtKB-KW"/>
</dbReference>
<dbReference type="Gene3D" id="2.40.50.140">
    <property type="entry name" value="Nucleic acid-binding proteins"/>
    <property type="match status" value="1"/>
</dbReference>
<evidence type="ECO:0000256" key="5">
    <source>
        <dbReference type="ARBA" id="ARBA00061629"/>
    </source>
</evidence>
<comment type="subcellular location">
    <subcellularLocation>
        <location evidence="1">Cell septum</location>
    </subcellularLocation>
</comment>
<evidence type="ECO:0000256" key="6">
    <source>
        <dbReference type="SAM" id="MobiDB-lite"/>
    </source>
</evidence>
<dbReference type="GO" id="GO:0140266">
    <property type="term" value="C:Woronin body"/>
    <property type="evidence" value="ECO:0007669"/>
    <property type="project" value="UniProtKB-ARBA"/>
</dbReference>
<dbReference type="FunFam" id="2.30.30.30:FF:000033">
    <property type="entry name" value="Woronin body major protein HEX1"/>
    <property type="match status" value="1"/>
</dbReference>
<keyword evidence="2" id="KW-0479">Metal-binding</keyword>
<evidence type="ECO:0000313" key="9">
    <source>
        <dbReference type="Proteomes" id="UP000177622"/>
    </source>
</evidence>
<feature type="compositionally biased region" description="Polar residues" evidence="6">
    <location>
        <begin position="9"/>
        <end position="21"/>
    </location>
</feature>
<keyword evidence="3" id="KW-0863">Zinc-finger</keyword>
<sequence length="1081" mass="120457">MTPRRSSRARTSQPSPALIQQTNSSSSSSSTRERSTRSNHKNASPHESSGHRSQSIDDAESGSKDLPHTRQRQRAHDDEDEAPGEEDDDDLEDDEEEVTRCLCGQQDYPGLPPSRREALGRGTIKLESVPIPSDPSDVMSDDIGSMFIQCDLCKVWQHGGCVGIMDEATSPDEYFCEECRKDLHKIKGEPNGSRSSTYLPVAPASSPTPPPPPPPAPPAPAPVQAPTPPAPVQAPSPAPSSRASSRETSRRSKDPKSRNSEGASNPKRRSTMNSRDAAYDEEELIRRAIEESKEDSKSNPDETIMRRTKRSRSDSVTNREGSKRPRTASPSPTAVSKHTASHPPSDDEQKQKSAVNGTRRQRATSRGQLDKEPAKDTDEGEAEAPEAANRRKERSNRKGEESEHEPGSPTKTVPIEPEPTQTSPNTPTPQEPTPARPSTRKSGRPPARRGRVGRNQYTKDRDTNGNGVDQGYMANSPRRGQSHEIGGDSPRVGYAGVNGTHLNGGESGRPSKPRHMHPQRTTMNEMKRRVAAILEFISRMQVEMAVAGENSTPTSNGDRAQGLLLKSMVDQIDSAMPSSRSDGGESAPATTDGGYGDTSTHDKDFKELSSVEMMDVLTRHLLKWQQEHSRKVLKSGNLDFDARVPIPFSVFPSSYRSDAVSETTQTRVEGEVNFDRPSRVEREDTKGSAPLPGPRVQGKEEFVIKAERPHFQEEHPPFQERPQYQEGPRQDYYQRTEEFQAPLEISRTSYPNYQQSYYQDRTQVYDQVKENQLDLTERDIRRSFAADRAPVYESLPVGSYSQREGSAYGLPTAVYDRPRQSQIEEYQSQDYQSNDYYTREAQPSRSRYSQSSAPTEVKVSQSTVRETTPTRKMGYYDDEGQYHSFRRGVQRAADHILHPHHHHHHEREETYAGEEPAPQAAVRIVEPRNRGTVGETVPIPCHFIRIGDILILQGRPCQVIRISVSPQTGQHRYLGVDLFTRKLQEESSFVANPSPSVVVQTMLGPVFKTYRILDLRDDNRLVAMTESGDVKQGLDVITQGSLFKRISDAFADGRGSVRALVINDGGRELVVDYKVIHGSRL</sequence>
<feature type="compositionally biased region" description="Basic and acidic residues" evidence="6">
    <location>
        <begin position="673"/>
        <end position="686"/>
    </location>
</feature>
<dbReference type="AlphaFoldDB" id="A0A1F5LVZ3"/>
<dbReference type="PROSITE" id="PS01359">
    <property type="entry name" value="ZF_PHD_1"/>
    <property type="match status" value="1"/>
</dbReference>
<feature type="compositionally biased region" description="Polar residues" evidence="6">
    <location>
        <begin position="328"/>
        <end position="338"/>
    </location>
</feature>
<dbReference type="GO" id="GO:0033698">
    <property type="term" value="C:Rpd3L complex"/>
    <property type="evidence" value="ECO:0007669"/>
    <property type="project" value="TreeGrafter"/>
</dbReference>
<dbReference type="Pfam" id="PF00628">
    <property type="entry name" value="PHD"/>
    <property type="match status" value="1"/>
</dbReference>